<evidence type="ECO:0000313" key="1">
    <source>
        <dbReference type="EMBL" id="GCA65114.1"/>
    </source>
</evidence>
<comment type="caution">
    <text evidence="1">The sequence shown here is derived from an EMBL/GenBank/DDBJ whole genome shotgun (WGS) entry which is preliminary data.</text>
</comment>
<feature type="non-terminal residue" evidence="1">
    <location>
        <position position="1"/>
    </location>
</feature>
<proteinExistence type="predicted"/>
<organism evidence="1 2">
    <name type="scientific">Kipferlia bialata</name>
    <dbReference type="NCBI Taxonomy" id="797122"/>
    <lineage>
        <taxon>Eukaryota</taxon>
        <taxon>Metamonada</taxon>
        <taxon>Carpediemonas-like organisms</taxon>
        <taxon>Kipferlia</taxon>
    </lineage>
</organism>
<reference evidence="1 2" key="1">
    <citation type="journal article" date="2018" name="PLoS ONE">
        <title>The draft genome of Kipferlia bialata reveals reductive genome evolution in fornicate parasites.</title>
        <authorList>
            <person name="Tanifuji G."/>
            <person name="Takabayashi S."/>
            <person name="Kume K."/>
            <person name="Takagi M."/>
            <person name="Nakayama T."/>
            <person name="Kamikawa R."/>
            <person name="Inagaki Y."/>
            <person name="Hashimoto T."/>
        </authorList>
    </citation>
    <scope>NUCLEOTIDE SEQUENCE [LARGE SCALE GENOMIC DNA]</scope>
    <source>
        <strain evidence="1">NY0173</strain>
    </source>
</reference>
<dbReference type="EMBL" id="BDIP01009827">
    <property type="protein sequence ID" value="GCA65114.1"/>
    <property type="molecule type" value="Genomic_DNA"/>
</dbReference>
<dbReference type="Proteomes" id="UP000265618">
    <property type="component" value="Unassembled WGS sequence"/>
</dbReference>
<gene>
    <name evidence="1" type="ORF">KIPB_016288</name>
</gene>
<dbReference type="AlphaFoldDB" id="A0A391NVE0"/>
<sequence>MDVYSLSLSPSRPLFQLFTDLSMAVDAEELKNINPELALDVFQRVYDNITAWDIQNRVSTLSADPYVYIIILIISSVYTYTHTHTHTHTHIYIYICI</sequence>
<accession>A0A391NVE0</accession>
<name>A0A391NVE0_9EUKA</name>
<keyword evidence="2" id="KW-1185">Reference proteome</keyword>
<evidence type="ECO:0000313" key="2">
    <source>
        <dbReference type="Proteomes" id="UP000265618"/>
    </source>
</evidence>
<protein>
    <submittedName>
        <fullName evidence="1">Uncharacterized protein</fullName>
    </submittedName>
</protein>